<name>A0A840Z160_9SPHN</name>
<comment type="caution">
    <text evidence="1">The sequence shown here is derived from an EMBL/GenBank/DDBJ whole genome shotgun (WGS) entry which is preliminary data.</text>
</comment>
<keyword evidence="2" id="KW-1185">Reference proteome</keyword>
<evidence type="ECO:0008006" key="3">
    <source>
        <dbReference type="Google" id="ProtNLM"/>
    </source>
</evidence>
<dbReference type="Pfam" id="PF14022">
    <property type="entry name" value="DUF4238"/>
    <property type="match status" value="1"/>
</dbReference>
<accession>A0A840Z160</accession>
<proteinExistence type="predicted"/>
<dbReference type="Proteomes" id="UP000554342">
    <property type="component" value="Unassembled WGS sequence"/>
</dbReference>
<gene>
    <name evidence="1" type="ORF">FHR23_002827</name>
</gene>
<dbReference type="InterPro" id="IPR025332">
    <property type="entry name" value="DUF4238"/>
</dbReference>
<sequence>MSAPKPHHYVPQFHLRLFADNDGKLSVWDKHVDRVFATLPGRMQLTDHLYDRFMESFLKWTNSCPSVCLVLELFA</sequence>
<evidence type="ECO:0000313" key="1">
    <source>
        <dbReference type="EMBL" id="MBB5719871.1"/>
    </source>
</evidence>
<dbReference type="RefSeq" id="WP_184005190.1">
    <property type="nucleotide sequence ID" value="NZ_BAABIF010000006.1"/>
</dbReference>
<reference evidence="1 2" key="1">
    <citation type="submission" date="2020-08" db="EMBL/GenBank/DDBJ databases">
        <title>Genomic Encyclopedia of Type Strains, Phase IV (KMG-IV): sequencing the most valuable type-strain genomes for metagenomic binning, comparative biology and taxonomic classification.</title>
        <authorList>
            <person name="Goeker M."/>
        </authorList>
    </citation>
    <scope>NUCLEOTIDE SEQUENCE [LARGE SCALE GENOMIC DNA]</scope>
    <source>
        <strain evidence="1 2">DSM 27203</strain>
    </source>
</reference>
<evidence type="ECO:0000313" key="2">
    <source>
        <dbReference type="Proteomes" id="UP000554342"/>
    </source>
</evidence>
<dbReference type="AlphaFoldDB" id="A0A840Z160"/>
<dbReference type="EMBL" id="JACIJI010000006">
    <property type="protein sequence ID" value="MBB5719871.1"/>
    <property type="molecule type" value="Genomic_DNA"/>
</dbReference>
<protein>
    <recommendedName>
        <fullName evidence="3">DUF4238 domain-containing protein</fullName>
    </recommendedName>
</protein>
<organism evidence="1 2">
    <name type="scientific">Stakelama sediminis</name>
    <dbReference type="NCBI Taxonomy" id="463200"/>
    <lineage>
        <taxon>Bacteria</taxon>
        <taxon>Pseudomonadati</taxon>
        <taxon>Pseudomonadota</taxon>
        <taxon>Alphaproteobacteria</taxon>
        <taxon>Sphingomonadales</taxon>
        <taxon>Sphingomonadaceae</taxon>
        <taxon>Stakelama</taxon>
    </lineage>
</organism>